<dbReference type="GO" id="GO:0045944">
    <property type="term" value="P:positive regulation of transcription by RNA polymerase II"/>
    <property type="evidence" value="ECO:0007669"/>
    <property type="project" value="TreeGrafter"/>
</dbReference>
<name>A0A819NIE8_9BILA</name>
<evidence type="ECO:0000259" key="7">
    <source>
        <dbReference type="PROSITE" id="PS50172"/>
    </source>
</evidence>
<dbReference type="GO" id="GO:0070531">
    <property type="term" value="C:BRCA1-A complex"/>
    <property type="evidence" value="ECO:0007669"/>
    <property type="project" value="TreeGrafter"/>
</dbReference>
<evidence type="ECO:0000313" key="8">
    <source>
        <dbReference type="EMBL" id="CAF3996683.1"/>
    </source>
</evidence>
<dbReference type="GO" id="GO:0031436">
    <property type="term" value="C:BRCA1-BARD1 complex"/>
    <property type="evidence" value="ECO:0007669"/>
    <property type="project" value="TreeGrafter"/>
</dbReference>
<dbReference type="SUPFAM" id="SSF52113">
    <property type="entry name" value="BRCT domain"/>
    <property type="match status" value="2"/>
</dbReference>
<keyword evidence="5" id="KW-0539">Nucleus</keyword>
<sequence length="739" mass="85322">MLRPPSTVRSSGLRPPIHSSQQQKHSIQRSRNQASHQTNSICRSTNKSTNDIPVQSRPSIFPRNQGHTPMPSLARRTSIGATRPSNVQKQSHDEISSYSIKQTCNQLNYDYEYLIEEKRRIGYTGAGIIIPSRTEVDEFLLKNIDVPLGIWIYKYVRLYPGEPLAQNIYERQFVPERLDQSEAVNIVRPTLRTQRQTTRILDLFGDKSNTNECQSISYLPHHSQIKSDPQLPILKHSETQIIKAILDDDEFDRDGAIQTRELKYLDLKRQLMEQLRKLQSIDDSDVFSVKISSYDAVLQRTEKILSYEDFDAGSLEILLMLASIREFLPVELHYSINNSILIKYKIHPMMFQQRKEINKISAVFYEINAALEIIVDMSSPGNYAKGYVRSTAGGKRVMWDGARWQQLCQIEKCFKRDQKSQGVCLIHYREQQEAKAKNKNKKFKQEEKPEKIKLTKDKKSNSTKRTSISTRPRRIKSNNSITDSTKAFDNDYQNSDINISYSEITERKPSTSNINVTKFQKSSRTLVLVCSSLTRQQISQVELFCSRFCARLSNQIDETTTHLIASEVEQRICCLTKKVFFAVAYHQYVIGYQWIEECLNKQCLLNEDSYEITGDASLSGQHNGMNRSRLTRQPIFKSYPYAIAVECSIGCQQGMFTRIELENLVELSGATILRDQNRQQLDVNITVVVLCDDDDKEVVKKYLGVKNKIYYVIPEFFLDSVVLYEVQPIKGYELLYQIE</sequence>
<dbReference type="GO" id="GO:0004842">
    <property type="term" value="F:ubiquitin-protein transferase activity"/>
    <property type="evidence" value="ECO:0007669"/>
    <property type="project" value="TreeGrafter"/>
</dbReference>
<gene>
    <name evidence="8" type="ORF">OVN521_LOCUS14803</name>
</gene>
<feature type="domain" description="BRCT" evidence="7">
    <location>
        <begin position="550"/>
        <end position="612"/>
    </location>
</feature>
<comment type="subcellular location">
    <subcellularLocation>
        <location evidence="1">Nucleus</location>
    </subcellularLocation>
</comment>
<accession>A0A819NIE8</accession>
<feature type="region of interest" description="Disordered" evidence="6">
    <location>
        <begin position="435"/>
        <end position="483"/>
    </location>
</feature>
<organism evidence="8 9">
    <name type="scientific">Rotaria magnacalcarata</name>
    <dbReference type="NCBI Taxonomy" id="392030"/>
    <lineage>
        <taxon>Eukaryota</taxon>
        <taxon>Metazoa</taxon>
        <taxon>Spiralia</taxon>
        <taxon>Gnathifera</taxon>
        <taxon>Rotifera</taxon>
        <taxon>Eurotatoria</taxon>
        <taxon>Bdelloidea</taxon>
        <taxon>Philodinida</taxon>
        <taxon>Philodinidae</taxon>
        <taxon>Rotaria</taxon>
    </lineage>
</organism>
<feature type="region of interest" description="Disordered" evidence="6">
    <location>
        <begin position="1"/>
        <end position="73"/>
    </location>
</feature>
<dbReference type="PANTHER" id="PTHR13763:SF0">
    <property type="entry name" value="BREAST CANCER TYPE 1 SUSCEPTIBILITY PROTEIN"/>
    <property type="match status" value="1"/>
</dbReference>
<dbReference type="GO" id="GO:0000724">
    <property type="term" value="P:double-strand break repair via homologous recombination"/>
    <property type="evidence" value="ECO:0007669"/>
    <property type="project" value="TreeGrafter"/>
</dbReference>
<protein>
    <recommendedName>
        <fullName evidence="7">BRCT domain-containing protein</fullName>
    </recommendedName>
</protein>
<keyword evidence="9" id="KW-1185">Reference proteome</keyword>
<dbReference type="PROSITE" id="PS50172">
    <property type="entry name" value="BRCT"/>
    <property type="match status" value="2"/>
</dbReference>
<evidence type="ECO:0000256" key="6">
    <source>
        <dbReference type="SAM" id="MobiDB-lite"/>
    </source>
</evidence>
<evidence type="ECO:0000256" key="4">
    <source>
        <dbReference type="ARBA" id="ARBA00023204"/>
    </source>
</evidence>
<dbReference type="Gene3D" id="3.40.50.10190">
    <property type="entry name" value="BRCT domain"/>
    <property type="match status" value="2"/>
</dbReference>
<dbReference type="PANTHER" id="PTHR13763">
    <property type="entry name" value="BREAST CANCER TYPE 1 SUSCEPTIBILITY PROTEIN BRCA1"/>
    <property type="match status" value="1"/>
</dbReference>
<dbReference type="Proteomes" id="UP000663866">
    <property type="component" value="Unassembled WGS sequence"/>
</dbReference>
<evidence type="ECO:0000313" key="9">
    <source>
        <dbReference type="Proteomes" id="UP000663866"/>
    </source>
</evidence>
<dbReference type="AlphaFoldDB" id="A0A819NIE8"/>
<evidence type="ECO:0000256" key="5">
    <source>
        <dbReference type="ARBA" id="ARBA00023242"/>
    </source>
</evidence>
<dbReference type="InterPro" id="IPR036420">
    <property type="entry name" value="BRCT_dom_sf"/>
</dbReference>
<feature type="compositionally biased region" description="Low complexity" evidence="6">
    <location>
        <begin position="17"/>
        <end position="31"/>
    </location>
</feature>
<reference evidence="8" key="1">
    <citation type="submission" date="2021-02" db="EMBL/GenBank/DDBJ databases">
        <authorList>
            <person name="Nowell W R."/>
        </authorList>
    </citation>
    <scope>NUCLEOTIDE SEQUENCE</scope>
</reference>
<dbReference type="Pfam" id="PF00533">
    <property type="entry name" value="BRCT"/>
    <property type="match status" value="1"/>
</dbReference>
<evidence type="ECO:0000256" key="3">
    <source>
        <dbReference type="ARBA" id="ARBA00022763"/>
    </source>
</evidence>
<feature type="domain" description="BRCT" evidence="7">
    <location>
        <begin position="631"/>
        <end position="734"/>
    </location>
</feature>
<keyword evidence="4" id="KW-0234">DNA repair</keyword>
<evidence type="ECO:0000256" key="2">
    <source>
        <dbReference type="ARBA" id="ARBA00022737"/>
    </source>
</evidence>
<feature type="compositionally biased region" description="Polar residues" evidence="6">
    <location>
        <begin position="32"/>
        <end position="58"/>
    </location>
</feature>
<proteinExistence type="predicted"/>
<keyword evidence="2" id="KW-0677">Repeat</keyword>
<dbReference type="InterPro" id="IPR001357">
    <property type="entry name" value="BRCT_dom"/>
</dbReference>
<evidence type="ECO:0000256" key="1">
    <source>
        <dbReference type="ARBA" id="ARBA00004123"/>
    </source>
</evidence>
<dbReference type="EMBL" id="CAJOBG010002289">
    <property type="protein sequence ID" value="CAF3996683.1"/>
    <property type="molecule type" value="Genomic_DNA"/>
</dbReference>
<comment type="caution">
    <text evidence="8">The sequence shown here is derived from an EMBL/GenBank/DDBJ whole genome shotgun (WGS) entry which is preliminary data.</text>
</comment>
<dbReference type="InterPro" id="IPR031099">
    <property type="entry name" value="BRCA1-associated"/>
</dbReference>
<dbReference type="SMART" id="SM00292">
    <property type="entry name" value="BRCT"/>
    <property type="match status" value="2"/>
</dbReference>
<keyword evidence="3" id="KW-0227">DNA damage</keyword>
<feature type="compositionally biased region" description="Basic and acidic residues" evidence="6">
    <location>
        <begin position="443"/>
        <end position="460"/>
    </location>
</feature>